<dbReference type="AlphaFoldDB" id="A0A3S3NYF7"/>
<dbReference type="OrthoDB" id="10071887at2759"/>
<evidence type="ECO:0000256" key="8">
    <source>
        <dbReference type="ARBA" id="ARBA00023170"/>
    </source>
</evidence>
<dbReference type="GO" id="GO:0071880">
    <property type="term" value="P:adenylate cyclase-activating adrenergic receptor signaling pathway"/>
    <property type="evidence" value="ECO:0007669"/>
    <property type="project" value="TreeGrafter"/>
</dbReference>
<dbReference type="InterPro" id="IPR000995">
    <property type="entry name" value="Musac_Ach_rcpt"/>
</dbReference>
<keyword evidence="5 12" id="KW-1133">Transmembrane helix</keyword>
<dbReference type="EMBL" id="NCKU01005639">
    <property type="protein sequence ID" value="RWS04323.1"/>
    <property type="molecule type" value="Genomic_DNA"/>
</dbReference>
<dbReference type="Pfam" id="PF00001">
    <property type="entry name" value="7tm_1"/>
    <property type="match status" value="1"/>
</dbReference>
<feature type="domain" description="G-protein coupled receptors family 1 profile" evidence="13">
    <location>
        <begin position="1"/>
        <end position="490"/>
    </location>
</feature>
<keyword evidence="4 10" id="KW-0812">Transmembrane</keyword>
<evidence type="ECO:0000313" key="17">
    <source>
        <dbReference type="Proteomes" id="UP000285301"/>
    </source>
</evidence>
<dbReference type="Proteomes" id="UP000285301">
    <property type="component" value="Unassembled WGS sequence"/>
</dbReference>
<dbReference type="PANTHER" id="PTHR24248">
    <property type="entry name" value="ADRENERGIC RECEPTOR-RELATED G-PROTEIN COUPLED RECEPTOR"/>
    <property type="match status" value="1"/>
</dbReference>
<evidence type="ECO:0000256" key="11">
    <source>
        <dbReference type="SAM" id="MobiDB-lite"/>
    </source>
</evidence>
<dbReference type="EMBL" id="NCKU01007984">
    <property type="protein sequence ID" value="RWS02230.1"/>
    <property type="molecule type" value="Genomic_DNA"/>
</dbReference>
<reference evidence="16" key="2">
    <citation type="submission" date="2018-11" db="EMBL/GenBank/DDBJ databases">
        <title>Trombidioid mite genomics.</title>
        <authorList>
            <person name="Dong X."/>
        </authorList>
    </citation>
    <scope>NUCLEOTIDE SEQUENCE</scope>
    <source>
        <strain evidence="16">UoL-WK</strain>
    </source>
</reference>
<reference evidence="16 17" key="1">
    <citation type="journal article" date="2018" name="Gigascience">
        <title>Genomes of trombidid mites reveal novel predicted allergens and laterally-transferred genes associated with secondary metabolism.</title>
        <authorList>
            <person name="Dong X."/>
            <person name="Chaisiri K."/>
            <person name="Xia D."/>
            <person name="Armstrong S.D."/>
            <person name="Fang Y."/>
            <person name="Donnelly M.J."/>
            <person name="Kadowaki T."/>
            <person name="McGarry J.W."/>
            <person name="Darby A.C."/>
            <person name="Makepeace B.L."/>
        </authorList>
    </citation>
    <scope>NUCLEOTIDE SEQUENCE [LARGE SCALE GENOMIC DNA]</scope>
    <source>
        <strain evidence="16">UoL-WK</strain>
    </source>
</reference>
<evidence type="ECO:0000259" key="13">
    <source>
        <dbReference type="PROSITE" id="PS50262"/>
    </source>
</evidence>
<evidence type="ECO:0000256" key="9">
    <source>
        <dbReference type="ARBA" id="ARBA00023224"/>
    </source>
</evidence>
<evidence type="ECO:0000256" key="4">
    <source>
        <dbReference type="ARBA" id="ARBA00022692"/>
    </source>
</evidence>
<dbReference type="PRINTS" id="PR00237">
    <property type="entry name" value="GPCRRHODOPSN"/>
</dbReference>
<comment type="caution">
    <text evidence="16">The sequence shown here is derived from an EMBL/GenBank/DDBJ whole genome shotgun (WGS) entry which is preliminary data.</text>
</comment>
<dbReference type="EMBL" id="NCKU01007821">
    <property type="protein sequence ID" value="RWS02359.1"/>
    <property type="molecule type" value="Genomic_DNA"/>
</dbReference>
<feature type="transmembrane region" description="Helical" evidence="12">
    <location>
        <begin position="30"/>
        <end position="60"/>
    </location>
</feature>
<name>A0A3S3NYF7_9ACAR</name>
<dbReference type="GO" id="GO:0005886">
    <property type="term" value="C:plasma membrane"/>
    <property type="evidence" value="ECO:0007669"/>
    <property type="project" value="UniProtKB-SubCell"/>
</dbReference>
<feature type="transmembrane region" description="Helical" evidence="12">
    <location>
        <begin position="474"/>
        <end position="493"/>
    </location>
</feature>
<evidence type="ECO:0000256" key="2">
    <source>
        <dbReference type="ARBA" id="ARBA00010663"/>
    </source>
</evidence>
<comment type="similarity">
    <text evidence="2 10">Belongs to the G-protein coupled receptor 1 family.</text>
</comment>
<feature type="region of interest" description="Disordered" evidence="11">
    <location>
        <begin position="176"/>
        <end position="204"/>
    </location>
</feature>
<accession>A0A3S3NYF7</accession>
<dbReference type="GO" id="GO:0016907">
    <property type="term" value="F:G protein-coupled acetylcholine receptor activity"/>
    <property type="evidence" value="ECO:0007669"/>
    <property type="project" value="InterPro"/>
</dbReference>
<keyword evidence="3" id="KW-1003">Cell membrane</keyword>
<proteinExistence type="inferred from homology"/>
<evidence type="ECO:0000313" key="14">
    <source>
        <dbReference type="EMBL" id="RWS02230.1"/>
    </source>
</evidence>
<feature type="transmembrane region" description="Helical" evidence="12">
    <location>
        <begin position="81"/>
        <end position="106"/>
    </location>
</feature>
<comment type="subcellular location">
    <subcellularLocation>
        <location evidence="1">Cell membrane</location>
        <topology evidence="1">Multi-pass membrane protein</topology>
    </subcellularLocation>
</comment>
<evidence type="ECO:0000256" key="12">
    <source>
        <dbReference type="SAM" id="Phobius"/>
    </source>
</evidence>
<sequence>MFILSLAVADLIVGITVMPISSAYVLTGDWIFGIVVCQIWLIIDYTASTASILNLLILSLDRYWSIKSPLKYLSKRTKKRALGMIVIVWILSASWIIPIMGWHRWYNGGIRKHPSNVCETEFSNNVLFKVTASSLNFFIPMSLMVVLYFKIYREIKRRGEIDIGRCSISLSYSANGNRSGNKLPPKKFKRELERNEPLRSSSSSWSGKLNIVKNNKDIAMISSKSSFLLGSRADKDEIGETCIDEDKPSKNCSSAEAGDDCDMDCSNVKHYQKLTIVKPENSSFSFEDYKDIQVKVKYINGGSQGMVSECLQNKQETLKQMSDKLQAKDSTDLKIRKKEKVKAGGKSIAKKWFVSSKTLKAKEDDCSSSDKRKQQKIIKVESSDLKVNSSLLRNEDLFGTCELSRQPTVSSLQSRQSHQQALRKVESSRLRQEKKAARQLGVILGAFTLCWLPYVIVFIITGYCACISHSVHTIVIWLGYVNSTINPFLYALCNDNFKNAFRKLLARSAQQTVQNNFETLTHGTSFRVSRNHENQFFS</sequence>
<dbReference type="PROSITE" id="PS50262">
    <property type="entry name" value="G_PROTEIN_RECEP_F1_2"/>
    <property type="match status" value="1"/>
</dbReference>
<evidence type="ECO:0000256" key="3">
    <source>
        <dbReference type="ARBA" id="ARBA00022475"/>
    </source>
</evidence>
<organism evidence="16 17">
    <name type="scientific">Dinothrombium tinctorium</name>
    <dbReference type="NCBI Taxonomy" id="1965070"/>
    <lineage>
        <taxon>Eukaryota</taxon>
        <taxon>Metazoa</taxon>
        <taxon>Ecdysozoa</taxon>
        <taxon>Arthropoda</taxon>
        <taxon>Chelicerata</taxon>
        <taxon>Arachnida</taxon>
        <taxon>Acari</taxon>
        <taxon>Acariformes</taxon>
        <taxon>Trombidiformes</taxon>
        <taxon>Prostigmata</taxon>
        <taxon>Anystina</taxon>
        <taxon>Parasitengona</taxon>
        <taxon>Trombidioidea</taxon>
        <taxon>Trombidiidae</taxon>
        <taxon>Dinothrombium</taxon>
    </lineage>
</organism>
<keyword evidence="17" id="KW-1185">Reference proteome</keyword>
<keyword evidence="7 12" id="KW-0472">Membrane</keyword>
<evidence type="ECO:0000313" key="16">
    <source>
        <dbReference type="EMBL" id="RWS04323.1"/>
    </source>
</evidence>
<gene>
    <name evidence="15" type="ORF">B4U79_00745</name>
    <name evidence="16" type="ORF">B4U79_07427</name>
    <name evidence="14" type="ORF">B4U79_11443</name>
</gene>
<dbReference type="GO" id="GO:0045202">
    <property type="term" value="C:synapse"/>
    <property type="evidence" value="ECO:0007669"/>
    <property type="project" value="GOC"/>
</dbReference>
<dbReference type="InterPro" id="IPR000276">
    <property type="entry name" value="GPCR_Rhodpsn"/>
</dbReference>
<dbReference type="PANTHER" id="PTHR24248:SF204">
    <property type="entry name" value="HISTAMINE H1 RECEPTOR"/>
    <property type="match status" value="1"/>
</dbReference>
<protein>
    <submittedName>
        <fullName evidence="16">Putative G-protein coupled receptor No18-like protein</fullName>
    </submittedName>
</protein>
<evidence type="ECO:0000256" key="1">
    <source>
        <dbReference type="ARBA" id="ARBA00004651"/>
    </source>
</evidence>
<dbReference type="Gene3D" id="1.20.1070.10">
    <property type="entry name" value="Rhodopsin 7-helix transmembrane proteins"/>
    <property type="match status" value="2"/>
</dbReference>
<evidence type="ECO:0000256" key="6">
    <source>
        <dbReference type="ARBA" id="ARBA00023040"/>
    </source>
</evidence>
<dbReference type="PRINTS" id="PR00243">
    <property type="entry name" value="MUSCARINICR"/>
</dbReference>
<dbReference type="GO" id="GO:0043410">
    <property type="term" value="P:positive regulation of MAPK cascade"/>
    <property type="evidence" value="ECO:0007669"/>
    <property type="project" value="TreeGrafter"/>
</dbReference>
<keyword evidence="8 10" id="KW-0675">Receptor</keyword>
<dbReference type="SUPFAM" id="SSF81321">
    <property type="entry name" value="Family A G protein-coupled receptor-like"/>
    <property type="match status" value="1"/>
</dbReference>
<keyword evidence="6 10" id="KW-0297">G-protein coupled receptor</keyword>
<dbReference type="PROSITE" id="PS00237">
    <property type="entry name" value="G_PROTEIN_RECEP_F1_1"/>
    <property type="match status" value="1"/>
</dbReference>
<dbReference type="InterPro" id="IPR017452">
    <property type="entry name" value="GPCR_Rhodpsn_7TM"/>
</dbReference>
<feature type="transmembrane region" description="Helical" evidence="12">
    <location>
        <begin position="440"/>
        <end position="462"/>
    </location>
</feature>
<evidence type="ECO:0000256" key="5">
    <source>
        <dbReference type="ARBA" id="ARBA00022989"/>
    </source>
</evidence>
<dbReference type="STRING" id="1965070.A0A3S3NYF7"/>
<evidence type="ECO:0000256" key="7">
    <source>
        <dbReference type="ARBA" id="ARBA00023136"/>
    </source>
</evidence>
<keyword evidence="9 10" id="KW-0807">Transducer</keyword>
<feature type="transmembrane region" description="Helical" evidence="12">
    <location>
        <begin position="126"/>
        <end position="149"/>
    </location>
</feature>
<evidence type="ECO:0000313" key="15">
    <source>
        <dbReference type="EMBL" id="RWS02359.1"/>
    </source>
</evidence>
<evidence type="ECO:0000256" key="10">
    <source>
        <dbReference type="RuleBase" id="RU000688"/>
    </source>
</evidence>